<dbReference type="OrthoDB" id="245150at2759"/>
<dbReference type="Gene3D" id="1.10.10.570">
    <property type="entry name" value="Winged helix' DNA-binding domain. Chain C. Domain 1"/>
    <property type="match status" value="1"/>
</dbReference>
<name>D7FJ08_ECTSI</name>
<reference evidence="4 5" key="1">
    <citation type="journal article" date="2010" name="Nature">
        <title>The Ectocarpus genome and the independent evolution of multicellularity in brown algae.</title>
        <authorList>
            <person name="Cock J.M."/>
            <person name="Sterck L."/>
            <person name="Rouze P."/>
            <person name="Scornet D."/>
            <person name="Allen A.E."/>
            <person name="Amoutzias G."/>
            <person name="Anthouard V."/>
            <person name="Artiguenave F."/>
            <person name="Aury J.M."/>
            <person name="Badger J.H."/>
            <person name="Beszteri B."/>
            <person name="Billiau K."/>
            <person name="Bonnet E."/>
            <person name="Bothwell J.H."/>
            <person name="Bowler C."/>
            <person name="Boyen C."/>
            <person name="Brownlee C."/>
            <person name="Carrano C.J."/>
            <person name="Charrier B."/>
            <person name="Cho G.Y."/>
            <person name="Coelho S.M."/>
            <person name="Collen J."/>
            <person name="Corre E."/>
            <person name="Da Silva C."/>
            <person name="Delage L."/>
            <person name="Delaroque N."/>
            <person name="Dittami S.M."/>
            <person name="Doulbeau S."/>
            <person name="Elias M."/>
            <person name="Farnham G."/>
            <person name="Gachon C.M."/>
            <person name="Gschloessl B."/>
            <person name="Heesch S."/>
            <person name="Jabbari K."/>
            <person name="Jubin C."/>
            <person name="Kawai H."/>
            <person name="Kimura K."/>
            <person name="Kloareg B."/>
            <person name="Kupper F.C."/>
            <person name="Lang D."/>
            <person name="Le Bail A."/>
            <person name="Leblanc C."/>
            <person name="Lerouge P."/>
            <person name="Lohr M."/>
            <person name="Lopez P.J."/>
            <person name="Martens C."/>
            <person name="Maumus F."/>
            <person name="Michel G."/>
            <person name="Miranda-Saavedra D."/>
            <person name="Morales J."/>
            <person name="Moreau H."/>
            <person name="Motomura T."/>
            <person name="Nagasato C."/>
            <person name="Napoli C.A."/>
            <person name="Nelson D.R."/>
            <person name="Nyvall-Collen P."/>
            <person name="Peters A.F."/>
            <person name="Pommier C."/>
            <person name="Potin P."/>
            <person name="Poulain J."/>
            <person name="Quesneville H."/>
            <person name="Read B."/>
            <person name="Rensing S.A."/>
            <person name="Ritter A."/>
            <person name="Rousvoal S."/>
            <person name="Samanta M."/>
            <person name="Samson G."/>
            <person name="Schroeder D.C."/>
            <person name="Segurens B."/>
            <person name="Strittmatter M."/>
            <person name="Tonon T."/>
            <person name="Tregear J.W."/>
            <person name="Valentin K."/>
            <person name="von Dassow P."/>
            <person name="Yamagishi T."/>
            <person name="Van de Peer Y."/>
            <person name="Wincker P."/>
        </authorList>
    </citation>
    <scope>NUCLEOTIDE SEQUENCE [LARGE SCALE GENOMIC DNA]</scope>
    <source>
        <strain evidence="5">Ec32 / CCAP1310/4</strain>
    </source>
</reference>
<evidence type="ECO:0000256" key="3">
    <source>
        <dbReference type="ARBA" id="ARBA00022927"/>
    </source>
</evidence>
<dbReference type="GO" id="GO:0005198">
    <property type="term" value="F:structural molecule activity"/>
    <property type="evidence" value="ECO:0007669"/>
    <property type="project" value="TreeGrafter"/>
</dbReference>
<keyword evidence="2" id="KW-0813">Transport</keyword>
<dbReference type="Pfam" id="PF05871">
    <property type="entry name" value="ESCRT-II"/>
    <property type="match status" value="1"/>
</dbReference>
<dbReference type="PANTHER" id="PTHR13149:SF0">
    <property type="entry name" value="VACUOLAR PROTEIN-SORTING-ASSOCIATED PROTEIN 25"/>
    <property type="match status" value="1"/>
</dbReference>
<dbReference type="PANTHER" id="PTHR13149">
    <property type="entry name" value="VACUOLAR PROTEIN SORTING-ASSOCIATED PROTEIN VPS25"/>
    <property type="match status" value="1"/>
</dbReference>
<keyword evidence="5" id="KW-1185">Reference proteome</keyword>
<dbReference type="AlphaFoldDB" id="D7FJ08"/>
<dbReference type="InterPro" id="IPR014041">
    <property type="entry name" value="ESCRT-II_cplx_Vps25-sub_N"/>
</dbReference>
<comment type="similarity">
    <text evidence="1">Belongs to the VPS25 family.</text>
</comment>
<organism evidence="4 5">
    <name type="scientific">Ectocarpus siliculosus</name>
    <name type="common">Brown alga</name>
    <name type="synonym">Conferva siliculosa</name>
    <dbReference type="NCBI Taxonomy" id="2880"/>
    <lineage>
        <taxon>Eukaryota</taxon>
        <taxon>Sar</taxon>
        <taxon>Stramenopiles</taxon>
        <taxon>Ochrophyta</taxon>
        <taxon>PX clade</taxon>
        <taxon>Phaeophyceae</taxon>
        <taxon>Ectocarpales</taxon>
        <taxon>Ectocarpaceae</taxon>
        <taxon>Ectocarpus</taxon>
    </lineage>
</organism>
<dbReference type="EMBL" id="FN647904">
    <property type="protein sequence ID" value="CBJ49047.1"/>
    <property type="molecule type" value="Genomic_DNA"/>
</dbReference>
<dbReference type="GO" id="GO:0042803">
    <property type="term" value="F:protein homodimerization activity"/>
    <property type="evidence" value="ECO:0007669"/>
    <property type="project" value="TreeGrafter"/>
</dbReference>
<evidence type="ECO:0000313" key="5">
    <source>
        <dbReference type="Proteomes" id="UP000002630"/>
    </source>
</evidence>
<dbReference type="Gene3D" id="1.10.10.10">
    <property type="entry name" value="Winged helix-like DNA-binding domain superfamily/Winged helix DNA-binding domain"/>
    <property type="match status" value="1"/>
</dbReference>
<dbReference type="InterPro" id="IPR036390">
    <property type="entry name" value="WH_DNA-bd_sf"/>
</dbReference>
<dbReference type="EMBL" id="FN649743">
    <property type="protein sequence ID" value="CBJ49047.1"/>
    <property type="molecule type" value="Genomic_DNA"/>
</dbReference>
<proteinExistence type="inferred from homology"/>
<dbReference type="eggNOG" id="KOG4068">
    <property type="taxonomic scope" value="Eukaryota"/>
</dbReference>
<dbReference type="OMA" id="PFYTVQP"/>
<dbReference type="GO" id="GO:0000814">
    <property type="term" value="C:ESCRT II complex"/>
    <property type="evidence" value="ECO:0007669"/>
    <property type="project" value="InterPro"/>
</dbReference>
<dbReference type="Proteomes" id="UP000002630">
    <property type="component" value="Linkage Group LG18"/>
</dbReference>
<dbReference type="InterPro" id="IPR036388">
    <property type="entry name" value="WH-like_DNA-bd_sf"/>
</dbReference>
<gene>
    <name evidence="4" type="ORF">Esi_0125_0038</name>
</gene>
<evidence type="ECO:0000256" key="1">
    <source>
        <dbReference type="ARBA" id="ARBA00009674"/>
    </source>
</evidence>
<evidence type="ECO:0000313" key="4">
    <source>
        <dbReference type="EMBL" id="CBJ49047.1"/>
    </source>
</evidence>
<keyword evidence="3" id="KW-0653">Protein transport</keyword>
<protein>
    <submittedName>
        <fullName evidence="4">Uncharacterized protein</fullName>
    </submittedName>
</protein>
<dbReference type="InterPro" id="IPR008570">
    <property type="entry name" value="ESCRT-II_cplx_Vps25-sub"/>
</dbReference>
<dbReference type="STRING" id="2880.D7FJ08"/>
<accession>D7FJ08</accession>
<dbReference type="SUPFAM" id="SSF46785">
    <property type="entry name" value="Winged helix' DNA-binding domain"/>
    <property type="match status" value="2"/>
</dbReference>
<evidence type="ECO:0000256" key="2">
    <source>
        <dbReference type="ARBA" id="ARBA00022448"/>
    </source>
</evidence>
<dbReference type="GO" id="GO:0043328">
    <property type="term" value="P:protein transport to vacuole involved in ubiquitin-dependent protein catabolic process via the multivesicular body sorting pathway"/>
    <property type="evidence" value="ECO:0007669"/>
    <property type="project" value="TreeGrafter"/>
</dbReference>
<dbReference type="InParanoid" id="D7FJ08"/>
<sequence>MVLRWHHARKEYMFEWRDWPLWENEAIGRKLSSEGANAVVEELVRTGHAEWNDAGKSMVTLMWHSAEEIAAKLFDFVRKHDMVGSVFTVYELHQGDEVLGTDFFGMDEGLFRKALSVLESQERVVMFKGATSEEDGVKFLG</sequence>